<keyword evidence="3" id="KW-0378">Hydrolase</keyword>
<feature type="transmembrane region" description="Helical" evidence="1">
    <location>
        <begin position="82"/>
        <end position="102"/>
    </location>
</feature>
<dbReference type="Proteomes" id="UP000533598">
    <property type="component" value="Unassembled WGS sequence"/>
</dbReference>
<evidence type="ECO:0000259" key="2">
    <source>
        <dbReference type="Pfam" id="PF02517"/>
    </source>
</evidence>
<name>A0A7W7FQ62_9PSEU</name>
<feature type="transmembrane region" description="Helical" evidence="1">
    <location>
        <begin position="44"/>
        <end position="61"/>
    </location>
</feature>
<evidence type="ECO:0000256" key="1">
    <source>
        <dbReference type="SAM" id="Phobius"/>
    </source>
</evidence>
<keyword evidence="1" id="KW-1133">Transmembrane helix</keyword>
<reference evidence="3 4" key="1">
    <citation type="submission" date="2020-08" db="EMBL/GenBank/DDBJ databases">
        <title>Sequencing the genomes of 1000 actinobacteria strains.</title>
        <authorList>
            <person name="Klenk H.-P."/>
        </authorList>
    </citation>
    <scope>NUCLEOTIDE SEQUENCE [LARGE SCALE GENOMIC DNA]</scope>
    <source>
        <strain evidence="3 4">DSM 44230</strain>
    </source>
</reference>
<protein>
    <submittedName>
        <fullName evidence="3">Membrane protease YdiL (CAAX protease family)</fullName>
    </submittedName>
</protein>
<dbReference type="GO" id="GO:0006508">
    <property type="term" value="P:proteolysis"/>
    <property type="evidence" value="ECO:0007669"/>
    <property type="project" value="UniProtKB-KW"/>
</dbReference>
<keyword evidence="3" id="KW-0645">Protease</keyword>
<keyword evidence="1" id="KW-0472">Membrane</keyword>
<dbReference type="GO" id="GO:0080120">
    <property type="term" value="P:CAAX-box protein maturation"/>
    <property type="evidence" value="ECO:0007669"/>
    <property type="project" value="UniProtKB-ARBA"/>
</dbReference>
<accession>A0A7W7FQ62</accession>
<gene>
    <name evidence="3" type="ORF">HNR67_000704</name>
</gene>
<comment type="caution">
    <text evidence="3">The sequence shown here is derived from an EMBL/GenBank/DDBJ whole genome shotgun (WGS) entry which is preliminary data.</text>
</comment>
<keyword evidence="4" id="KW-1185">Reference proteome</keyword>
<proteinExistence type="predicted"/>
<evidence type="ECO:0000313" key="4">
    <source>
        <dbReference type="Proteomes" id="UP000533598"/>
    </source>
</evidence>
<sequence>MTTTADAVEPGVGRSRRNYLAAEFLLLFFGAVTLYTVFRIPGGPIPLLVVLGVVAVVYLLRQPDFDRANFWRARALWPVLPRMLLLWGATAALGLVSLWLFSPERLFELPRNNPTVWLFVMLFYPLLSVYPQELIFRAFLFHRYAPVFGNGLGMVAASAAAFGFVHIIFGNVLSVVLTVIGGWIFSNRYRRTRSLFAAWVEHGLYGLLVFTIGFGDFFYHGATAR</sequence>
<evidence type="ECO:0000313" key="3">
    <source>
        <dbReference type="EMBL" id="MBB4674586.1"/>
    </source>
</evidence>
<organism evidence="3 4">
    <name type="scientific">Crossiella cryophila</name>
    <dbReference type="NCBI Taxonomy" id="43355"/>
    <lineage>
        <taxon>Bacteria</taxon>
        <taxon>Bacillati</taxon>
        <taxon>Actinomycetota</taxon>
        <taxon>Actinomycetes</taxon>
        <taxon>Pseudonocardiales</taxon>
        <taxon>Pseudonocardiaceae</taxon>
        <taxon>Crossiella</taxon>
    </lineage>
</organism>
<dbReference type="InterPro" id="IPR003675">
    <property type="entry name" value="Rce1/LyrA-like_dom"/>
</dbReference>
<feature type="transmembrane region" description="Helical" evidence="1">
    <location>
        <begin position="196"/>
        <end position="219"/>
    </location>
</feature>
<dbReference type="RefSeq" id="WP_185000688.1">
    <property type="nucleotide sequence ID" value="NZ_BAAAUI010000003.1"/>
</dbReference>
<dbReference type="AlphaFoldDB" id="A0A7W7FQ62"/>
<feature type="domain" description="CAAX prenyl protease 2/Lysostaphin resistance protein A-like" evidence="2">
    <location>
        <begin position="117"/>
        <end position="206"/>
    </location>
</feature>
<dbReference type="EMBL" id="JACHMH010000001">
    <property type="protein sequence ID" value="MBB4674586.1"/>
    <property type="molecule type" value="Genomic_DNA"/>
</dbReference>
<dbReference type="Pfam" id="PF02517">
    <property type="entry name" value="Rce1-like"/>
    <property type="match status" value="1"/>
</dbReference>
<keyword evidence="1" id="KW-0812">Transmembrane</keyword>
<feature type="transmembrane region" description="Helical" evidence="1">
    <location>
        <begin position="114"/>
        <end position="130"/>
    </location>
</feature>
<feature type="transmembrane region" description="Helical" evidence="1">
    <location>
        <begin position="151"/>
        <end position="184"/>
    </location>
</feature>
<dbReference type="GO" id="GO:0004175">
    <property type="term" value="F:endopeptidase activity"/>
    <property type="evidence" value="ECO:0007669"/>
    <property type="project" value="UniProtKB-ARBA"/>
</dbReference>
<feature type="transmembrane region" description="Helical" evidence="1">
    <location>
        <begin position="20"/>
        <end position="38"/>
    </location>
</feature>